<comment type="PTM">
    <text evidence="7">Carboxylation is probably crucial for Mg(2+) binding and, consequently, for the gamma-phosphate positioning of ATP.</text>
</comment>
<protein>
    <recommendedName>
        <fullName evidence="7">UDP-N-acetylmuramoyl-L-alanyl-D-glutamate--2,6-diaminopimelate ligase</fullName>
        <ecNumber evidence="7">6.3.2.13</ecNumber>
    </recommendedName>
    <alternativeName>
        <fullName evidence="7">Meso-A2pm-adding enzyme</fullName>
    </alternativeName>
    <alternativeName>
        <fullName evidence="7">Meso-diaminopimelate-adding enzyme</fullName>
    </alternativeName>
    <alternativeName>
        <fullName evidence="7">UDP-MurNAc-L-Ala-D-Glu:meso-diaminopimelate ligase</fullName>
    </alternativeName>
    <alternativeName>
        <fullName evidence="7">UDP-MurNAc-tripeptide synthetase</fullName>
    </alternativeName>
    <alternativeName>
        <fullName evidence="7">UDP-N-acetylmuramyl-tripeptide synthetase</fullName>
    </alternativeName>
</protein>
<keyword evidence="3 7" id="KW-0133">Cell shape</keyword>
<dbReference type="PANTHER" id="PTHR23135:SF4">
    <property type="entry name" value="UDP-N-ACETYLMURAMOYL-L-ALANYL-D-GLUTAMATE--2,6-DIAMINOPIMELATE LIGASE MURE HOMOLOG, CHLOROPLASTIC"/>
    <property type="match status" value="1"/>
</dbReference>
<dbReference type="STRING" id="1236989.JCM15548_13327"/>
<dbReference type="OrthoDB" id="9800958at2"/>
<organism evidence="12 13">
    <name type="scientific">Geofilum rubicundum JCM 15548</name>
    <dbReference type="NCBI Taxonomy" id="1236989"/>
    <lineage>
        <taxon>Bacteria</taxon>
        <taxon>Pseudomonadati</taxon>
        <taxon>Bacteroidota</taxon>
        <taxon>Bacteroidia</taxon>
        <taxon>Marinilabiliales</taxon>
        <taxon>Marinilabiliaceae</taxon>
        <taxon>Geofilum</taxon>
    </lineage>
</organism>
<dbReference type="Gene3D" id="3.40.1390.10">
    <property type="entry name" value="MurE/MurF, N-terminal domain"/>
    <property type="match status" value="1"/>
</dbReference>
<keyword evidence="4 7" id="KW-0573">Peptidoglycan synthesis</keyword>
<dbReference type="SUPFAM" id="SSF53623">
    <property type="entry name" value="MurD-like peptide ligases, catalytic domain"/>
    <property type="match status" value="1"/>
</dbReference>
<keyword evidence="7" id="KW-0067">ATP-binding</keyword>
<dbReference type="GO" id="GO:0071555">
    <property type="term" value="P:cell wall organization"/>
    <property type="evidence" value="ECO:0007669"/>
    <property type="project" value="UniProtKB-KW"/>
</dbReference>
<feature type="binding site" evidence="7">
    <location>
        <position position="456"/>
    </location>
    <ligand>
        <name>meso-2,6-diaminopimelate</name>
        <dbReference type="ChEBI" id="CHEBI:57791"/>
    </ligand>
</feature>
<feature type="domain" description="Mur ligase C-terminal" evidence="10">
    <location>
        <begin position="328"/>
        <end position="458"/>
    </location>
</feature>
<feature type="binding site" evidence="7">
    <location>
        <begin position="112"/>
        <end position="118"/>
    </location>
    <ligand>
        <name>ATP</name>
        <dbReference type="ChEBI" id="CHEBI:30616"/>
    </ligand>
</feature>
<comment type="catalytic activity">
    <reaction evidence="7">
        <text>UDP-N-acetyl-alpha-D-muramoyl-L-alanyl-D-glutamate + meso-2,6-diaminopimelate + ATP = UDP-N-acetyl-alpha-D-muramoyl-L-alanyl-gamma-D-glutamyl-meso-2,6-diaminopimelate + ADP + phosphate + H(+)</text>
        <dbReference type="Rhea" id="RHEA:23676"/>
        <dbReference type="ChEBI" id="CHEBI:15378"/>
        <dbReference type="ChEBI" id="CHEBI:30616"/>
        <dbReference type="ChEBI" id="CHEBI:43474"/>
        <dbReference type="ChEBI" id="CHEBI:57791"/>
        <dbReference type="ChEBI" id="CHEBI:83900"/>
        <dbReference type="ChEBI" id="CHEBI:83905"/>
        <dbReference type="ChEBI" id="CHEBI:456216"/>
        <dbReference type="EC" id="6.3.2.13"/>
    </reaction>
</comment>
<dbReference type="HAMAP" id="MF_00208">
    <property type="entry name" value="MurE"/>
    <property type="match status" value="1"/>
</dbReference>
<feature type="binding site" evidence="7">
    <location>
        <position position="189"/>
    </location>
    <ligand>
        <name>UDP-N-acetyl-alpha-D-muramoyl-L-alanyl-D-glutamate</name>
        <dbReference type="ChEBI" id="CHEBI:83900"/>
    </ligand>
</feature>
<dbReference type="Pfam" id="PF08245">
    <property type="entry name" value="Mur_ligase_M"/>
    <property type="match status" value="1"/>
</dbReference>
<evidence type="ECO:0000256" key="5">
    <source>
        <dbReference type="ARBA" id="ARBA00023306"/>
    </source>
</evidence>
<evidence type="ECO:0000256" key="2">
    <source>
        <dbReference type="ARBA" id="ARBA00022618"/>
    </source>
</evidence>
<dbReference type="SUPFAM" id="SSF53244">
    <property type="entry name" value="MurD-like peptide ligases, peptide-binding domain"/>
    <property type="match status" value="1"/>
</dbReference>
<dbReference type="NCBIfam" id="NF001126">
    <property type="entry name" value="PRK00139.1-4"/>
    <property type="match status" value="1"/>
</dbReference>
<dbReference type="SUPFAM" id="SSF63418">
    <property type="entry name" value="MurE/MurF N-terminal domain"/>
    <property type="match status" value="1"/>
</dbReference>
<dbReference type="GO" id="GO:0005524">
    <property type="term" value="F:ATP binding"/>
    <property type="evidence" value="ECO:0007669"/>
    <property type="project" value="UniProtKB-UniRule"/>
</dbReference>
<sequence>MKQLNEYLKDLDVLEMVGTGDPEISALTFDSRQAADGFIFVAMRGTKVDGHTFIPKAIAAGCQVVVCEEIPVETPDGVIYIRVADTARSLGWLAACHYDYPSQQLQLVGVTGTNGKTTIVTLLYRLAGELGYKSGLCSTVANFVDQTVIAATHTTPDALTLQGMLRQMVDAGCGYCFMEVSSHAVVQNRIAGLRFAGGVFTNITHDHLDYHLTFDAYLKAKKGFFDGLEKDAFALANADDKNGSVMLQNCKAVHKTFSLREMADYRVRVIESLFEGMHLEINGKELWTPFIGRFNAANLVAVYGAALLLNWDQEEVLTALSKLLPVDGRFETIRSRTGITAVVDYAHTPDALQNVLEALNQIRQAQNDLITVVGTGGDRDPFKRPIMAAEAVKSSTKVILTSDNPRSEDPETIIGQMMEGVDFKDRIKVISITNRREAIRTACSMAKKGDVILVAGKGHETYQEVKGVRSHFDDREIIREFFEQL</sequence>
<evidence type="ECO:0000256" key="4">
    <source>
        <dbReference type="ARBA" id="ARBA00022984"/>
    </source>
</evidence>
<comment type="similarity">
    <text evidence="1 7">Belongs to the MurCDEF family. MurE subfamily.</text>
</comment>
<feature type="binding site" evidence="7">
    <location>
        <position position="460"/>
    </location>
    <ligand>
        <name>meso-2,6-diaminopimelate</name>
        <dbReference type="ChEBI" id="CHEBI:57791"/>
    </ligand>
</feature>
<evidence type="ECO:0000256" key="1">
    <source>
        <dbReference type="ARBA" id="ARBA00005898"/>
    </source>
</evidence>
<dbReference type="NCBIfam" id="TIGR01085">
    <property type="entry name" value="murE"/>
    <property type="match status" value="1"/>
</dbReference>
<keyword evidence="5 7" id="KW-0131">Cell cycle</keyword>
<comment type="subcellular location">
    <subcellularLocation>
        <location evidence="7 8">Cytoplasm</location>
    </subcellularLocation>
</comment>
<evidence type="ECO:0000256" key="3">
    <source>
        <dbReference type="ARBA" id="ARBA00022960"/>
    </source>
</evidence>
<dbReference type="InterPro" id="IPR036565">
    <property type="entry name" value="Mur-like_cat_sf"/>
</dbReference>
<dbReference type="Pfam" id="PF02875">
    <property type="entry name" value="Mur_ligase_C"/>
    <property type="match status" value="1"/>
</dbReference>
<dbReference type="InterPro" id="IPR005761">
    <property type="entry name" value="UDP-N-AcMur-Glu-dNH2Pim_ligase"/>
</dbReference>
<feature type="binding site" evidence="7">
    <location>
        <position position="181"/>
    </location>
    <ligand>
        <name>UDP-N-acetyl-alpha-D-muramoyl-L-alanyl-D-glutamate</name>
        <dbReference type="ChEBI" id="CHEBI:83900"/>
    </ligand>
</feature>
<evidence type="ECO:0000259" key="10">
    <source>
        <dbReference type="Pfam" id="PF02875"/>
    </source>
</evidence>
<keyword evidence="7" id="KW-0547">Nucleotide-binding</keyword>
<dbReference type="RefSeq" id="WP_062126609.1">
    <property type="nucleotide sequence ID" value="NZ_BAZW01000035.1"/>
</dbReference>
<gene>
    <name evidence="7" type="primary">murE</name>
    <name evidence="12" type="ORF">JCM15548_13327</name>
</gene>
<dbReference type="GO" id="GO:0009252">
    <property type="term" value="P:peptidoglycan biosynthetic process"/>
    <property type="evidence" value="ECO:0007669"/>
    <property type="project" value="UniProtKB-UniRule"/>
</dbReference>
<dbReference type="Gene3D" id="3.90.190.20">
    <property type="entry name" value="Mur ligase, C-terminal domain"/>
    <property type="match status" value="1"/>
</dbReference>
<name>A0A0E9M0U8_9BACT</name>
<evidence type="ECO:0000256" key="6">
    <source>
        <dbReference type="ARBA" id="ARBA00023316"/>
    </source>
</evidence>
<dbReference type="GO" id="GO:0000287">
    <property type="term" value="F:magnesium ion binding"/>
    <property type="evidence" value="ECO:0007669"/>
    <property type="project" value="UniProtKB-UniRule"/>
</dbReference>
<feature type="binding site" evidence="7">
    <location>
        <position position="187"/>
    </location>
    <ligand>
        <name>UDP-N-acetyl-alpha-D-muramoyl-L-alanyl-D-glutamate</name>
        <dbReference type="ChEBI" id="CHEBI:83900"/>
    </ligand>
</feature>
<evidence type="ECO:0000313" key="13">
    <source>
        <dbReference type="Proteomes" id="UP000032900"/>
    </source>
</evidence>
<dbReference type="InterPro" id="IPR004101">
    <property type="entry name" value="Mur_ligase_C"/>
</dbReference>
<feature type="modified residue" description="N6-carboxylysine" evidence="7">
    <location>
        <position position="221"/>
    </location>
</feature>
<dbReference type="UniPathway" id="UPA00219"/>
<dbReference type="InterPro" id="IPR000713">
    <property type="entry name" value="Mur_ligase_N"/>
</dbReference>
<dbReference type="GO" id="GO:0005737">
    <property type="term" value="C:cytoplasm"/>
    <property type="evidence" value="ECO:0007669"/>
    <property type="project" value="UniProtKB-SubCell"/>
</dbReference>
<proteinExistence type="inferred from homology"/>
<comment type="caution">
    <text evidence="7">Lacks conserved residue(s) required for the propagation of feature annotation.</text>
</comment>
<dbReference type="GO" id="GO:0008360">
    <property type="term" value="P:regulation of cell shape"/>
    <property type="evidence" value="ECO:0007669"/>
    <property type="project" value="UniProtKB-KW"/>
</dbReference>
<dbReference type="AlphaFoldDB" id="A0A0E9M0U8"/>
<dbReference type="Gene3D" id="3.40.1190.10">
    <property type="entry name" value="Mur-like, catalytic domain"/>
    <property type="match status" value="1"/>
</dbReference>
<feature type="short sequence motif" description="Meso-diaminopimelate recognition motif" evidence="7">
    <location>
        <begin position="403"/>
        <end position="406"/>
    </location>
</feature>
<dbReference type="InterPro" id="IPR013221">
    <property type="entry name" value="Mur_ligase_cen"/>
</dbReference>
<keyword evidence="2 7" id="KW-0132">Cell division</keyword>
<evidence type="ECO:0000313" key="12">
    <source>
        <dbReference type="EMBL" id="GAO30996.1"/>
    </source>
</evidence>
<feature type="domain" description="Mur ligase central" evidence="11">
    <location>
        <begin position="110"/>
        <end position="305"/>
    </location>
</feature>
<dbReference type="Proteomes" id="UP000032900">
    <property type="component" value="Unassembled WGS sequence"/>
</dbReference>
<dbReference type="GO" id="GO:0008765">
    <property type="term" value="F:UDP-N-acetylmuramoylalanyl-D-glutamate-2,6-diaminopimelate ligase activity"/>
    <property type="evidence" value="ECO:0007669"/>
    <property type="project" value="UniProtKB-UniRule"/>
</dbReference>
<dbReference type="Pfam" id="PF01225">
    <property type="entry name" value="Mur_ligase"/>
    <property type="match status" value="1"/>
</dbReference>
<dbReference type="PANTHER" id="PTHR23135">
    <property type="entry name" value="MUR LIGASE FAMILY MEMBER"/>
    <property type="match status" value="1"/>
</dbReference>
<evidence type="ECO:0000256" key="7">
    <source>
        <dbReference type="HAMAP-Rule" id="MF_00208"/>
    </source>
</evidence>
<comment type="caution">
    <text evidence="12">The sequence shown here is derived from an EMBL/GenBank/DDBJ whole genome shotgun (WGS) entry which is preliminary data.</text>
</comment>
<dbReference type="InterPro" id="IPR035911">
    <property type="entry name" value="MurE/MurF_N"/>
</dbReference>
<keyword evidence="7" id="KW-0963">Cytoplasm</keyword>
<evidence type="ECO:0000259" key="9">
    <source>
        <dbReference type="Pfam" id="PF01225"/>
    </source>
</evidence>
<feature type="binding site" evidence="7">
    <location>
        <begin position="403"/>
        <end position="406"/>
    </location>
    <ligand>
        <name>meso-2,6-diaminopimelate</name>
        <dbReference type="ChEBI" id="CHEBI:57791"/>
    </ligand>
</feature>
<comment type="function">
    <text evidence="7">Catalyzes the addition of meso-diaminopimelic acid to the nucleotide precursor UDP-N-acetylmuramoyl-L-alanyl-D-glutamate (UMAG) in the biosynthesis of bacterial cell-wall peptidoglycan.</text>
</comment>
<comment type="pathway">
    <text evidence="7 8">Cell wall biogenesis; peptidoglycan biosynthesis.</text>
</comment>
<reference evidence="12 13" key="1">
    <citation type="journal article" date="2015" name="Microbes Environ.">
        <title>Distribution and evolution of nitrogen fixation genes in the phylum bacteroidetes.</title>
        <authorList>
            <person name="Inoue J."/>
            <person name="Oshima K."/>
            <person name="Suda W."/>
            <person name="Sakamoto M."/>
            <person name="Iino T."/>
            <person name="Noda S."/>
            <person name="Hongoh Y."/>
            <person name="Hattori M."/>
            <person name="Ohkuma M."/>
        </authorList>
    </citation>
    <scope>NUCLEOTIDE SEQUENCE [LARGE SCALE GENOMIC DNA]</scope>
    <source>
        <strain evidence="12">JCM 15548</strain>
    </source>
</reference>
<evidence type="ECO:0000256" key="8">
    <source>
        <dbReference type="RuleBase" id="RU004135"/>
    </source>
</evidence>
<comment type="cofactor">
    <cofactor evidence="7">
        <name>Mg(2+)</name>
        <dbReference type="ChEBI" id="CHEBI:18420"/>
    </cofactor>
</comment>
<keyword evidence="6 7" id="KW-0961">Cell wall biogenesis/degradation</keyword>
<keyword evidence="7 12" id="KW-0436">Ligase</keyword>
<keyword evidence="7" id="KW-0460">Magnesium</keyword>
<feature type="binding site" evidence="7">
    <location>
        <position position="379"/>
    </location>
    <ligand>
        <name>meso-2,6-diaminopimelate</name>
        <dbReference type="ChEBI" id="CHEBI:57791"/>
    </ligand>
</feature>
<dbReference type="InterPro" id="IPR036615">
    <property type="entry name" value="Mur_ligase_C_dom_sf"/>
</dbReference>
<accession>A0A0E9M0U8</accession>
<evidence type="ECO:0000259" key="11">
    <source>
        <dbReference type="Pfam" id="PF08245"/>
    </source>
</evidence>
<feature type="binding site" evidence="7">
    <location>
        <begin position="154"/>
        <end position="155"/>
    </location>
    <ligand>
        <name>UDP-N-acetyl-alpha-D-muramoyl-L-alanyl-D-glutamate</name>
        <dbReference type="ChEBI" id="CHEBI:83900"/>
    </ligand>
</feature>
<feature type="binding site" evidence="7">
    <location>
        <position position="31"/>
    </location>
    <ligand>
        <name>UDP-N-acetyl-alpha-D-muramoyl-L-alanyl-D-glutamate</name>
        <dbReference type="ChEBI" id="CHEBI:83900"/>
    </ligand>
</feature>
<keyword evidence="13" id="KW-1185">Reference proteome</keyword>
<dbReference type="EMBL" id="BAZW01000035">
    <property type="protein sequence ID" value="GAO30996.1"/>
    <property type="molecule type" value="Genomic_DNA"/>
</dbReference>
<feature type="domain" description="Mur ligase N-terminal catalytic" evidence="9">
    <location>
        <begin position="23"/>
        <end position="95"/>
    </location>
</feature>
<dbReference type="EC" id="6.3.2.13" evidence="7"/>
<dbReference type="GO" id="GO:0051301">
    <property type="term" value="P:cell division"/>
    <property type="evidence" value="ECO:0007669"/>
    <property type="project" value="UniProtKB-KW"/>
</dbReference>